<comment type="caution">
    <text evidence="1">The sequence shown here is derived from an EMBL/GenBank/DDBJ whole genome shotgun (WGS) entry which is preliminary data.</text>
</comment>
<keyword evidence="2" id="KW-1185">Reference proteome</keyword>
<organism evidence="1 2">
    <name type="scientific">Camelliibacillus cellulosilyticus</name>
    <dbReference type="NCBI Taxonomy" id="2174486"/>
    <lineage>
        <taxon>Bacteria</taxon>
        <taxon>Bacillati</taxon>
        <taxon>Bacillota</taxon>
        <taxon>Bacilli</taxon>
        <taxon>Bacillales</taxon>
        <taxon>Sporolactobacillaceae</taxon>
        <taxon>Camelliibacillus</taxon>
    </lineage>
</organism>
<gene>
    <name evidence="1" type="ORF">ACFO4N_07390</name>
</gene>
<sequence>MAHGINALNAYDGDGDDVLYKRSYAKRLAEMRKQQPKLFDAFSAFDSQAMKPGLLNRTDRGRRRSCHRLPLLY</sequence>
<evidence type="ECO:0000313" key="1">
    <source>
        <dbReference type="EMBL" id="MFC4618558.1"/>
    </source>
</evidence>
<proteinExistence type="predicted"/>
<reference evidence="2" key="1">
    <citation type="journal article" date="2019" name="Int. J. Syst. Evol. Microbiol.">
        <title>The Global Catalogue of Microorganisms (GCM) 10K type strain sequencing project: providing services to taxonomists for standard genome sequencing and annotation.</title>
        <authorList>
            <consortium name="The Broad Institute Genomics Platform"/>
            <consortium name="The Broad Institute Genome Sequencing Center for Infectious Disease"/>
            <person name="Wu L."/>
            <person name="Ma J."/>
        </authorList>
    </citation>
    <scope>NUCLEOTIDE SEQUENCE [LARGE SCALE GENOMIC DNA]</scope>
    <source>
        <strain evidence="2">CGMCC 1.16306</strain>
    </source>
</reference>
<dbReference type="EMBL" id="JBHSFW010000002">
    <property type="protein sequence ID" value="MFC4618558.1"/>
    <property type="molecule type" value="Genomic_DNA"/>
</dbReference>
<accession>A0ABV9GNN0</accession>
<protein>
    <submittedName>
        <fullName evidence="1">Uncharacterized protein</fullName>
    </submittedName>
</protein>
<dbReference type="Proteomes" id="UP001596022">
    <property type="component" value="Unassembled WGS sequence"/>
</dbReference>
<dbReference type="RefSeq" id="WP_376845604.1">
    <property type="nucleotide sequence ID" value="NZ_JBHSFW010000002.1"/>
</dbReference>
<name>A0ABV9GNN0_9BACL</name>
<evidence type="ECO:0000313" key="2">
    <source>
        <dbReference type="Proteomes" id="UP001596022"/>
    </source>
</evidence>